<dbReference type="FunFam" id="3.40.309.10:FF:000012">
    <property type="entry name" value="Betaine aldehyde dehydrogenase"/>
    <property type="match status" value="1"/>
</dbReference>
<reference evidence="6 7" key="1">
    <citation type="submission" date="2020-08" db="EMBL/GenBank/DDBJ databases">
        <title>Sequencing the genomes of 1000 actinobacteria strains.</title>
        <authorList>
            <person name="Klenk H.-P."/>
        </authorList>
    </citation>
    <scope>NUCLEOTIDE SEQUENCE [LARGE SCALE GENOMIC DNA]</scope>
    <source>
        <strain evidence="6 7">DSM 105498</strain>
    </source>
</reference>
<dbReference type="InterPro" id="IPR016163">
    <property type="entry name" value="Ald_DH_C"/>
</dbReference>
<dbReference type="EMBL" id="JACHWR010000001">
    <property type="protein sequence ID" value="MBB3041763.1"/>
    <property type="molecule type" value="Genomic_DNA"/>
</dbReference>
<accession>A0A7W4Z0D6</accession>
<proteinExistence type="inferred from homology"/>
<dbReference type="FunFam" id="3.40.605.10:FF:000007">
    <property type="entry name" value="NAD/NADP-dependent betaine aldehyde dehydrogenase"/>
    <property type="match status" value="1"/>
</dbReference>
<feature type="active site" evidence="3">
    <location>
        <position position="267"/>
    </location>
</feature>
<dbReference type="GO" id="GO:0008802">
    <property type="term" value="F:betaine-aldehyde dehydrogenase (NAD+) activity"/>
    <property type="evidence" value="ECO:0007669"/>
    <property type="project" value="UniProtKB-EC"/>
</dbReference>
<dbReference type="PROSITE" id="PS00070">
    <property type="entry name" value="ALDEHYDE_DEHYDR_CYS"/>
    <property type="match status" value="1"/>
</dbReference>
<dbReference type="Proteomes" id="UP000589626">
    <property type="component" value="Unassembled WGS sequence"/>
</dbReference>
<comment type="similarity">
    <text evidence="1 4">Belongs to the aldehyde dehydrogenase family.</text>
</comment>
<dbReference type="EC" id="1.2.1.8" evidence="6"/>
<dbReference type="AlphaFoldDB" id="A0A7W4Z0D6"/>
<evidence type="ECO:0000256" key="3">
    <source>
        <dbReference type="PROSITE-ProRule" id="PRU10007"/>
    </source>
</evidence>
<dbReference type="Gene3D" id="3.40.309.10">
    <property type="entry name" value="Aldehyde Dehydrogenase, Chain A, domain 2"/>
    <property type="match status" value="1"/>
</dbReference>
<organism evidence="6 7">
    <name type="scientific">Nocardioides soli</name>
    <dbReference type="NCBI Taxonomy" id="1036020"/>
    <lineage>
        <taxon>Bacteria</taxon>
        <taxon>Bacillati</taxon>
        <taxon>Actinomycetota</taxon>
        <taxon>Actinomycetes</taxon>
        <taxon>Propionibacteriales</taxon>
        <taxon>Nocardioidaceae</taxon>
        <taxon>Nocardioides</taxon>
    </lineage>
</organism>
<evidence type="ECO:0000256" key="1">
    <source>
        <dbReference type="ARBA" id="ARBA00009986"/>
    </source>
</evidence>
<sequence length="494" mass="51360">MSTESTSVDVAQLRLRTEAFIDGRWQAAVDGATAEVINPATERVIATVAVGGAAEVDAAVAAARREIDGGAWSRTSGTDRGRILARVAELLERDADRLARIETLDVGKPLADSVMVDLPGAIETFRYYAGLADGCLEGRVVPTPLLRGRPTHSYTVRQPIGVVGAIVPWNAPLMITAWKLAPALAAGCTVVLKPALEAPLSVLALAELLAEAGLPDGVVSVLAGDAEAGAAITAHPGIDKVTFTGSPEVGRLVQQAAAGTFKRVTLELGGKSPQIILPDADLTAAVRGTARGLFANQGQVCAAGTRVLVHRSIAGDVVEALAEAARAVQVGDPFAPDTTMGSLITGAHRDRVLGYVRRGLDDGARLVTGGEPVGSTGYFMEPTVFASATPQMAIAREEIFGPVGTVLEFDDLDSAVAIANDSTYGLAASVWTRDLAAAHELTARLRAGSVWVNAWGAIDPRLPWGGMRQSGIGRELGAAAIDAFTEEKAVRIVY</sequence>
<dbReference type="PANTHER" id="PTHR11699">
    <property type="entry name" value="ALDEHYDE DEHYDROGENASE-RELATED"/>
    <property type="match status" value="1"/>
</dbReference>
<keyword evidence="2 4" id="KW-0560">Oxidoreductase</keyword>
<dbReference type="Pfam" id="PF00171">
    <property type="entry name" value="Aldedh"/>
    <property type="match status" value="1"/>
</dbReference>
<dbReference type="InterPro" id="IPR016162">
    <property type="entry name" value="Ald_DH_N"/>
</dbReference>
<dbReference type="SUPFAM" id="SSF53720">
    <property type="entry name" value="ALDH-like"/>
    <property type="match status" value="1"/>
</dbReference>
<feature type="domain" description="Aldehyde dehydrogenase" evidence="5">
    <location>
        <begin position="28"/>
        <end position="490"/>
    </location>
</feature>
<comment type="caution">
    <text evidence="6">The sequence shown here is derived from an EMBL/GenBank/DDBJ whole genome shotgun (WGS) entry which is preliminary data.</text>
</comment>
<keyword evidence="7" id="KW-1185">Reference proteome</keyword>
<evidence type="ECO:0000313" key="7">
    <source>
        <dbReference type="Proteomes" id="UP000589626"/>
    </source>
</evidence>
<protein>
    <submittedName>
        <fullName evidence="6">Betaine-aldehyde dehydrogenase</fullName>
        <ecNumber evidence="6">1.2.1.8</ecNumber>
    </submittedName>
</protein>
<dbReference type="InterPro" id="IPR016161">
    <property type="entry name" value="Ald_DH/histidinol_DH"/>
</dbReference>
<evidence type="ECO:0000313" key="6">
    <source>
        <dbReference type="EMBL" id="MBB3041763.1"/>
    </source>
</evidence>
<dbReference type="Gene3D" id="3.40.605.10">
    <property type="entry name" value="Aldehyde Dehydrogenase, Chain A, domain 1"/>
    <property type="match status" value="1"/>
</dbReference>
<dbReference type="RefSeq" id="WP_183591632.1">
    <property type="nucleotide sequence ID" value="NZ_JACHWR010000001.1"/>
</dbReference>
<dbReference type="InterPro" id="IPR015590">
    <property type="entry name" value="Aldehyde_DH_dom"/>
</dbReference>
<name>A0A7W4Z0D6_9ACTN</name>
<dbReference type="InterPro" id="IPR016160">
    <property type="entry name" value="Ald_DH_CS_CYS"/>
</dbReference>
<evidence type="ECO:0000256" key="2">
    <source>
        <dbReference type="ARBA" id="ARBA00023002"/>
    </source>
</evidence>
<dbReference type="PROSITE" id="PS00687">
    <property type="entry name" value="ALDEHYDE_DEHYDR_GLU"/>
    <property type="match status" value="1"/>
</dbReference>
<dbReference type="InterPro" id="IPR029510">
    <property type="entry name" value="Ald_DH_CS_GLU"/>
</dbReference>
<gene>
    <name evidence="6" type="ORF">FHU40_001564</name>
</gene>
<evidence type="ECO:0000256" key="4">
    <source>
        <dbReference type="RuleBase" id="RU003345"/>
    </source>
</evidence>
<evidence type="ECO:0000259" key="5">
    <source>
        <dbReference type="Pfam" id="PF00171"/>
    </source>
</evidence>